<reference evidence="1" key="1">
    <citation type="submission" date="2022-04" db="EMBL/GenBank/DDBJ databases">
        <title>Chromosome-scale genome assembly of Holotrichia oblita Faldermann.</title>
        <authorList>
            <person name="Rongchong L."/>
        </authorList>
    </citation>
    <scope>NUCLEOTIDE SEQUENCE</scope>
    <source>
        <strain evidence="1">81SQS9</strain>
    </source>
</reference>
<dbReference type="Proteomes" id="UP001056778">
    <property type="component" value="Chromosome 8"/>
</dbReference>
<accession>A0ACB9SPH9</accession>
<evidence type="ECO:0000313" key="1">
    <source>
        <dbReference type="EMBL" id="KAI4455899.1"/>
    </source>
</evidence>
<comment type="caution">
    <text evidence="1">The sequence shown here is derived from an EMBL/GenBank/DDBJ whole genome shotgun (WGS) entry which is preliminary data.</text>
</comment>
<evidence type="ECO:0000313" key="2">
    <source>
        <dbReference type="Proteomes" id="UP001056778"/>
    </source>
</evidence>
<protein>
    <submittedName>
        <fullName evidence="1">Zinc finger protein</fullName>
    </submittedName>
</protein>
<name>A0ACB9SPH9_HOLOL</name>
<organism evidence="1 2">
    <name type="scientific">Holotrichia oblita</name>
    <name type="common">Chafer beetle</name>
    <dbReference type="NCBI Taxonomy" id="644536"/>
    <lineage>
        <taxon>Eukaryota</taxon>
        <taxon>Metazoa</taxon>
        <taxon>Ecdysozoa</taxon>
        <taxon>Arthropoda</taxon>
        <taxon>Hexapoda</taxon>
        <taxon>Insecta</taxon>
        <taxon>Pterygota</taxon>
        <taxon>Neoptera</taxon>
        <taxon>Endopterygota</taxon>
        <taxon>Coleoptera</taxon>
        <taxon>Polyphaga</taxon>
        <taxon>Scarabaeiformia</taxon>
        <taxon>Scarabaeidae</taxon>
        <taxon>Melolonthinae</taxon>
        <taxon>Holotrichia</taxon>
    </lineage>
</organism>
<proteinExistence type="predicted"/>
<sequence>MNNKTGENKLIMGQFLPPSISINVNTTKDENSDSNFDERSKKGQFGWFTLGNVHVPYIYRNDEQYCSVRMVELSALNSFLRFLNKDIYNCTNIRSYYVTPAEASLLNQINFLHCDSQYGRDQFTVKDLVVKVNDAEEFYQFLGACYSKLLNGKTEGDSRLGFVIINKESVVPYTISKGQKYVPLFYFEGEIDQLKLKSYKLEGWDLCYLKFCCKIQGIRNQLFAHDTCSVINLDDIKIYFPPETTFEEYWPTKTVDVQMLLSNKSQTPMGEWTKQPTTPPIYPPQPQPPPPRAPAQIIYKYNTPYPTAAPHRAQGIRTYPAVTTAAAGQTTMYNYMNLA</sequence>
<dbReference type="EMBL" id="CM043022">
    <property type="protein sequence ID" value="KAI4455899.1"/>
    <property type="molecule type" value="Genomic_DNA"/>
</dbReference>
<keyword evidence="2" id="KW-1185">Reference proteome</keyword>
<gene>
    <name evidence="1" type="ORF">MML48_8g00001571</name>
</gene>